<evidence type="ECO:0000313" key="4">
    <source>
        <dbReference type="Proteomes" id="UP001652625"/>
    </source>
</evidence>
<keyword evidence="4" id="KW-1185">Reference proteome</keyword>
<feature type="signal peptide" evidence="3">
    <location>
        <begin position="1"/>
        <end position="18"/>
    </location>
</feature>
<protein>
    <submittedName>
        <fullName evidence="5">Metacaspase-2 isoform X6</fullName>
    </submittedName>
</protein>
<dbReference type="GeneID" id="101240764"/>
<feature type="compositionally biased region" description="Basic and acidic residues" evidence="2">
    <location>
        <begin position="271"/>
        <end position="283"/>
    </location>
</feature>
<feature type="coiled-coil region" evidence="1">
    <location>
        <begin position="796"/>
        <end position="827"/>
    </location>
</feature>
<feature type="region of interest" description="Disordered" evidence="2">
    <location>
        <begin position="118"/>
        <end position="155"/>
    </location>
</feature>
<evidence type="ECO:0000313" key="5">
    <source>
        <dbReference type="RefSeq" id="XP_065649946.1"/>
    </source>
</evidence>
<gene>
    <name evidence="5" type="primary">LOC101240764</name>
</gene>
<evidence type="ECO:0000256" key="1">
    <source>
        <dbReference type="SAM" id="Coils"/>
    </source>
</evidence>
<reference evidence="5" key="1">
    <citation type="submission" date="2025-08" db="UniProtKB">
        <authorList>
            <consortium name="RefSeq"/>
        </authorList>
    </citation>
    <scope>IDENTIFICATION</scope>
</reference>
<evidence type="ECO:0000256" key="3">
    <source>
        <dbReference type="SAM" id="SignalP"/>
    </source>
</evidence>
<organism evidence="4 5">
    <name type="scientific">Hydra vulgaris</name>
    <name type="common">Hydra</name>
    <name type="synonym">Hydra attenuata</name>
    <dbReference type="NCBI Taxonomy" id="6087"/>
    <lineage>
        <taxon>Eukaryota</taxon>
        <taxon>Metazoa</taxon>
        <taxon>Cnidaria</taxon>
        <taxon>Hydrozoa</taxon>
        <taxon>Hydroidolina</taxon>
        <taxon>Anthoathecata</taxon>
        <taxon>Aplanulata</taxon>
        <taxon>Hydridae</taxon>
        <taxon>Hydra</taxon>
    </lineage>
</organism>
<feature type="chain" id="PRO_5046922350" evidence="3">
    <location>
        <begin position="19"/>
        <end position="1315"/>
    </location>
</feature>
<proteinExistence type="predicted"/>
<feature type="compositionally biased region" description="Polar residues" evidence="2">
    <location>
        <begin position="225"/>
        <end position="242"/>
    </location>
</feature>
<keyword evidence="1" id="KW-0175">Coiled coil</keyword>
<sequence>MKAFIFVVLLKVFFQVGAYNKEANDEPDPDTISSGETLSQNSPVFEIYEKISPNKVYKNYNSYGKIKELNKYLAAQLKEKETKPTNMIKPNYPSKLLTDNSYNSTNSSILTSNITTKVAQESSNNSISKGLPKASQASADDEDDNFNKEFLNDSGIGEGDDQGYVLIPKVKNNTNNSNGVSLEATMANPKSTSDFIAKINSGFKFNQSSSSDNIKIKNYNNTFIKKGSSKNNDSGTATNKAKTVNEESKIDRIKALLKITYKPLNEQIYSNKDDKENENNDKKNNKKMKSIMSIQPQKQWIIRVLKNNNSNTNVSNSHLSKVSTIAFGSRWALNKQHQLDVANFTSSGSGAETDYDGDYNNDEEDSEIITTSNLNPNMEKSDLVIFQENAKELGHEVDIDKNMIFPESNFLSEVYKNGHNFRKKGNKKRDKKHRHIKIYPIKSQTYANQSEGLPEEHPVNNIQELRLKKKNMKKKKEAHDPEFNLLNLEIENQSNQKRKKFQENVGNIVHNKLFNDTLFEVAGKKANQKHRKHRKPEGLVFITNAKPKDLNDYDDNDKNNVFTYDEAYLKSHDMRRRNVDALMMHRRGEIELRRSLNKKGISPSADWLRKYWGGESEENGGDISLILKKRSEIMQDEIEVPSGIGSNLGYEDKFINTTLITEQILSDMNLGESAVEQNAVKEFGLQDPSLVAKEMESVLKTDGLKAKEHIARPRHRHNLKKSQKDILVRGKRDTVLDQLKESSNLENKFRKSTAILPFNINKYTSSNGIKKSFSSHILKQNNHVISSVKRHFSKGKSKIDNKTQKLNQQLQNQSKNIKKNIRTKRSNHKLQIIPNKKIVLSKKTIKGLSNSSSVLGDKRLNIPFEETLKTDFNNIGITDLYNMDKMSHLRSAPFFGNQYDVWNPEEANTISKLFTNHPSDGEIPDIINNKVTSTPLNGITSPLFYQSPSLPSEPAKILAISSLPSLIPDYEKISSDELESYVKVLKDEKKKEAQLAQEGKVELNLEGKVDLNLELSKSIKDMLNMEVKPSLSKNKTTANLLVNNKGIEKISDKGQSTIEPIDSTVATVENQSNMLKNSKQALQQEHLLNTNLNNFKNPFIDNLYSKALSDSDEIKNLQEHTYQASTSPSQAKALNDQISEFAQTKAEKNFREMEMGRVQNELQIRNQYATSFPMFSMFDKILKKSNEEGASKKHTTINVKDKPNKKTFSKHLNHSRHQPIKTKKKNFKKLRQNSSSHNFIRHFVHYNEPLSNQVSNGISLHKGENGVEDEPLSKRVDIKNGALHNVETLSPMYIQKIAANEKKSAVILKASHELN</sequence>
<feature type="region of interest" description="Disordered" evidence="2">
    <location>
        <begin position="270"/>
        <end position="290"/>
    </location>
</feature>
<accession>A0ABM4BLJ9</accession>
<dbReference type="RefSeq" id="XP_065649946.1">
    <property type="nucleotide sequence ID" value="XM_065793874.1"/>
</dbReference>
<dbReference type="Proteomes" id="UP001652625">
    <property type="component" value="Chromosome 03"/>
</dbReference>
<evidence type="ECO:0000256" key="2">
    <source>
        <dbReference type="SAM" id="MobiDB-lite"/>
    </source>
</evidence>
<feature type="compositionally biased region" description="Polar residues" evidence="2">
    <location>
        <begin position="118"/>
        <end position="128"/>
    </location>
</feature>
<name>A0ABM4BLJ9_HYDVU</name>
<keyword evidence="3" id="KW-0732">Signal</keyword>
<feature type="region of interest" description="Disordered" evidence="2">
    <location>
        <begin position="225"/>
        <end position="245"/>
    </location>
</feature>